<dbReference type="SUPFAM" id="SSF69572">
    <property type="entry name" value="Activating enzymes of the ubiquitin-like proteins"/>
    <property type="match status" value="1"/>
</dbReference>
<organism evidence="2 3">
    <name type="scientific">Albidovulum sediminicola</name>
    <dbReference type="NCBI Taxonomy" id="2984331"/>
    <lineage>
        <taxon>Bacteria</taxon>
        <taxon>Pseudomonadati</taxon>
        <taxon>Pseudomonadota</taxon>
        <taxon>Alphaproteobacteria</taxon>
        <taxon>Rhodobacterales</taxon>
        <taxon>Paracoccaceae</taxon>
        <taxon>Albidovulum</taxon>
    </lineage>
</organism>
<keyword evidence="3" id="KW-1185">Reference proteome</keyword>
<comment type="caution">
    <text evidence="2">The sequence shown here is derived from an EMBL/GenBank/DDBJ whole genome shotgun (WGS) entry which is preliminary data.</text>
</comment>
<dbReference type="InterPro" id="IPR035985">
    <property type="entry name" value="Ubiquitin-activating_enz"/>
</dbReference>
<dbReference type="GO" id="GO:0016779">
    <property type="term" value="F:nucleotidyltransferase activity"/>
    <property type="evidence" value="ECO:0007669"/>
    <property type="project" value="UniProtKB-KW"/>
</dbReference>
<feature type="domain" description="THIF-type NAD/FAD binding fold" evidence="1">
    <location>
        <begin position="201"/>
        <end position="386"/>
    </location>
</feature>
<dbReference type="Proteomes" id="UP001652503">
    <property type="component" value="Unassembled WGS sequence"/>
</dbReference>
<keyword evidence="2" id="KW-0548">Nucleotidyltransferase</keyword>
<protein>
    <submittedName>
        <fullName evidence="2">ThiF family adenylyltransferase</fullName>
    </submittedName>
</protein>
<dbReference type="Gene3D" id="3.40.50.720">
    <property type="entry name" value="NAD(P)-binding Rossmann-like Domain"/>
    <property type="match status" value="1"/>
</dbReference>
<reference evidence="2 3" key="1">
    <citation type="submission" date="2022-10" db="EMBL/GenBank/DDBJ databases">
        <title>Defluviimonas sp. nov., isolated from ocean surface water.</title>
        <authorList>
            <person name="He W."/>
            <person name="Wang L."/>
            <person name="Zhang D.-F."/>
        </authorList>
    </citation>
    <scope>NUCLEOTIDE SEQUENCE [LARGE SCALE GENOMIC DNA]</scope>
    <source>
        <strain evidence="2 3">WL0075</strain>
    </source>
</reference>
<dbReference type="Pfam" id="PF00899">
    <property type="entry name" value="ThiF"/>
    <property type="match status" value="1"/>
</dbReference>
<accession>A0ABT2Z000</accession>
<evidence type="ECO:0000259" key="1">
    <source>
        <dbReference type="Pfam" id="PF00899"/>
    </source>
</evidence>
<dbReference type="InterPro" id="IPR000594">
    <property type="entry name" value="ThiF_NAD_FAD-bd"/>
</dbReference>
<name>A0ABT2Z000_9RHOB</name>
<gene>
    <name evidence="2" type="ORF">OE647_06610</name>
</gene>
<dbReference type="RefSeq" id="WP_263720929.1">
    <property type="nucleotide sequence ID" value="NZ_JAOWLA010000005.1"/>
</dbReference>
<evidence type="ECO:0000313" key="3">
    <source>
        <dbReference type="Proteomes" id="UP001652503"/>
    </source>
</evidence>
<sequence length="445" mass="48017">MRDHEYYASRDDRLLRYPEARRLDQTRWIAISAAPDYLQTYAGQVAVLTAANLLGRMSRRVVLDIPAIAMVASLPWAEHDLRAFALAQMQAADPRGDYRVRQAQEGDHILHLGASGAPVITHGSGWLAYHGPSSSPLPLDDSANPVGAALAVIAAAARLAVNGFDCGPQTPLQLNAFDWTHQIGPTPPMPSCPDLGSLWTVGTGSVGTTILYFLTLATRKFSPALFDGDKVKRLNITRSPIFADSDVGASKVMVTANHLRACGIADVVAEPKPLHESRRWLDREAGTPDLVIAAANEHNVRHLIESQFPPIQIYGTTGKNWQASVIRHAPLIDPCSCCLFPEATYAATACATDAEAVSDKSEQIDASLPFLSFAAGLMAAAEILKLHVPGYVMKPNRAVLMTKPDLRLVRAAVPFRDGCTCQTRSETVHAKMIGESRFAGLSISA</sequence>
<keyword evidence="2" id="KW-0808">Transferase</keyword>
<dbReference type="EMBL" id="JAOWLA010000005">
    <property type="protein sequence ID" value="MCV2864410.1"/>
    <property type="molecule type" value="Genomic_DNA"/>
</dbReference>
<proteinExistence type="predicted"/>
<evidence type="ECO:0000313" key="2">
    <source>
        <dbReference type="EMBL" id="MCV2864410.1"/>
    </source>
</evidence>